<dbReference type="RefSeq" id="WP_092702897.1">
    <property type="nucleotide sequence ID" value="NZ_FOSR01000005.1"/>
</dbReference>
<organism evidence="3 4">
    <name type="scientific">Rhodanobacter glycinis</name>
    <dbReference type="NCBI Taxonomy" id="582702"/>
    <lineage>
        <taxon>Bacteria</taxon>
        <taxon>Pseudomonadati</taxon>
        <taxon>Pseudomonadota</taxon>
        <taxon>Gammaproteobacteria</taxon>
        <taxon>Lysobacterales</taxon>
        <taxon>Rhodanobacteraceae</taxon>
        <taxon>Rhodanobacter</taxon>
    </lineage>
</organism>
<feature type="domain" description="PI-PLC Y-box" evidence="2">
    <location>
        <begin position="61"/>
        <end position="105"/>
    </location>
</feature>
<keyword evidence="4" id="KW-1185">Reference proteome</keyword>
<dbReference type="InterPro" id="IPR021732">
    <property type="entry name" value="DUF3301"/>
</dbReference>
<proteinExistence type="predicted"/>
<dbReference type="Proteomes" id="UP000198725">
    <property type="component" value="Unassembled WGS sequence"/>
</dbReference>
<evidence type="ECO:0000313" key="4">
    <source>
        <dbReference type="Proteomes" id="UP000198725"/>
    </source>
</evidence>
<dbReference type="Pfam" id="PF11743">
    <property type="entry name" value="DUF3301"/>
    <property type="match status" value="1"/>
</dbReference>
<protein>
    <recommendedName>
        <fullName evidence="2">PI-PLC Y-box domain-containing protein</fullName>
    </recommendedName>
</protein>
<accession>A0A1I4BJY4</accession>
<dbReference type="AlphaFoldDB" id="A0A1I4BJY4"/>
<gene>
    <name evidence="3" type="ORF">SAMN05192579_105108</name>
</gene>
<sequence length="134" mass="15090">MDGLFELLPLLILLAIVGLWLKLSRAREMAVAEARRQCERHGLQLLDETVGLSGVRIRPVHGQRRLERCYSFEVSIDGNDREPGRLWMVGSHFTGLSLPTIEARMRDDHDGPATPPSTSNVIPLPPRDGQHRLH</sequence>
<dbReference type="EMBL" id="FOSR01000005">
    <property type="protein sequence ID" value="SFK68319.1"/>
    <property type="molecule type" value="Genomic_DNA"/>
</dbReference>
<dbReference type="GO" id="GO:0006629">
    <property type="term" value="P:lipid metabolic process"/>
    <property type="evidence" value="ECO:0007669"/>
    <property type="project" value="InterPro"/>
</dbReference>
<evidence type="ECO:0000259" key="2">
    <source>
        <dbReference type="PROSITE" id="PS50008"/>
    </source>
</evidence>
<evidence type="ECO:0000313" key="3">
    <source>
        <dbReference type="EMBL" id="SFK68319.1"/>
    </source>
</evidence>
<dbReference type="PROSITE" id="PS50008">
    <property type="entry name" value="PIPLC_Y_DOMAIN"/>
    <property type="match status" value="1"/>
</dbReference>
<name>A0A1I4BJY4_9GAMM</name>
<reference evidence="4" key="1">
    <citation type="submission" date="2016-10" db="EMBL/GenBank/DDBJ databases">
        <authorList>
            <person name="Varghese N."/>
            <person name="Submissions S."/>
        </authorList>
    </citation>
    <scope>NUCLEOTIDE SEQUENCE [LARGE SCALE GENOMIC DNA]</scope>
    <source>
        <strain evidence="4">MO64</strain>
    </source>
</reference>
<dbReference type="InterPro" id="IPR001711">
    <property type="entry name" value="PLipase_C_Pinositol-sp_Y"/>
</dbReference>
<dbReference type="GO" id="GO:0004435">
    <property type="term" value="F:phosphatidylinositol-4,5-bisphosphate phospholipase C activity"/>
    <property type="evidence" value="ECO:0007669"/>
    <property type="project" value="InterPro"/>
</dbReference>
<dbReference type="GO" id="GO:0035556">
    <property type="term" value="P:intracellular signal transduction"/>
    <property type="evidence" value="ECO:0007669"/>
    <property type="project" value="InterPro"/>
</dbReference>
<evidence type="ECO:0000256" key="1">
    <source>
        <dbReference type="SAM" id="MobiDB-lite"/>
    </source>
</evidence>
<feature type="region of interest" description="Disordered" evidence="1">
    <location>
        <begin position="105"/>
        <end position="134"/>
    </location>
</feature>